<comment type="caution">
    <text evidence="2">The sequence shown here is derived from an EMBL/GenBank/DDBJ whole genome shotgun (WGS) entry which is preliminary data.</text>
</comment>
<dbReference type="AlphaFoldDB" id="A0A6A0A6A6"/>
<keyword evidence="3" id="KW-1185">Reference proteome</keyword>
<evidence type="ECO:0000313" key="3">
    <source>
        <dbReference type="Proteomes" id="UP000485058"/>
    </source>
</evidence>
<evidence type="ECO:0000256" key="1">
    <source>
        <dbReference type="SAM" id="MobiDB-lite"/>
    </source>
</evidence>
<feature type="region of interest" description="Disordered" evidence="1">
    <location>
        <begin position="71"/>
        <end position="91"/>
    </location>
</feature>
<reference evidence="2 3" key="1">
    <citation type="submission" date="2020-02" db="EMBL/GenBank/DDBJ databases">
        <title>Draft genome sequence of Haematococcus lacustris strain NIES-144.</title>
        <authorList>
            <person name="Morimoto D."/>
            <person name="Nakagawa S."/>
            <person name="Yoshida T."/>
            <person name="Sawayama S."/>
        </authorList>
    </citation>
    <scope>NUCLEOTIDE SEQUENCE [LARGE SCALE GENOMIC DNA]</scope>
    <source>
        <strain evidence="2 3">NIES-144</strain>
    </source>
</reference>
<feature type="non-terminal residue" evidence="2">
    <location>
        <position position="91"/>
    </location>
</feature>
<sequence length="91" mass="9152">GYGVVGSSSDGLEALEGEPAFNLTLGQLPGIKDLVAGLDYAFPNAPKIGAVLSTGTRSKSRAMFAWSANAPAAAKRRGTSASSSAAARLRA</sequence>
<feature type="non-terminal residue" evidence="2">
    <location>
        <position position="1"/>
    </location>
</feature>
<gene>
    <name evidence="2" type="ORF">HaLaN_26368</name>
</gene>
<organism evidence="2 3">
    <name type="scientific">Haematococcus lacustris</name>
    <name type="common">Green alga</name>
    <name type="synonym">Haematococcus pluvialis</name>
    <dbReference type="NCBI Taxonomy" id="44745"/>
    <lineage>
        <taxon>Eukaryota</taxon>
        <taxon>Viridiplantae</taxon>
        <taxon>Chlorophyta</taxon>
        <taxon>core chlorophytes</taxon>
        <taxon>Chlorophyceae</taxon>
        <taxon>CS clade</taxon>
        <taxon>Chlamydomonadales</taxon>
        <taxon>Haematococcaceae</taxon>
        <taxon>Haematococcus</taxon>
    </lineage>
</organism>
<evidence type="ECO:0000313" key="2">
    <source>
        <dbReference type="EMBL" id="GFH27967.1"/>
    </source>
</evidence>
<proteinExistence type="predicted"/>
<dbReference type="EMBL" id="BLLF01003691">
    <property type="protein sequence ID" value="GFH27967.1"/>
    <property type="molecule type" value="Genomic_DNA"/>
</dbReference>
<feature type="compositionally biased region" description="Low complexity" evidence="1">
    <location>
        <begin position="79"/>
        <end position="91"/>
    </location>
</feature>
<dbReference type="Proteomes" id="UP000485058">
    <property type="component" value="Unassembled WGS sequence"/>
</dbReference>
<accession>A0A6A0A6A6</accession>
<protein>
    <submittedName>
        <fullName evidence="2">Uncharacterized protein</fullName>
    </submittedName>
</protein>
<name>A0A6A0A6A6_HAELA</name>